<reference evidence="2 3" key="1">
    <citation type="submission" date="2019-02" db="EMBL/GenBank/DDBJ databases">
        <title>Paenibacillus sp. nov., isolated from surface-sterilized tissue of Thalictrum simplex L.</title>
        <authorList>
            <person name="Tuo L."/>
        </authorList>
    </citation>
    <scope>NUCLEOTIDE SEQUENCE [LARGE SCALE GENOMIC DNA]</scope>
    <source>
        <strain evidence="2 3">N2SHLJ1</strain>
    </source>
</reference>
<dbReference type="AlphaFoldDB" id="A0A4Q9DIM9"/>
<evidence type="ECO:0000256" key="1">
    <source>
        <dbReference type="SAM" id="Phobius"/>
    </source>
</evidence>
<evidence type="ECO:0000313" key="2">
    <source>
        <dbReference type="EMBL" id="TBL73224.1"/>
    </source>
</evidence>
<dbReference type="EMBL" id="SIRE01000021">
    <property type="protein sequence ID" value="TBL73224.1"/>
    <property type="molecule type" value="Genomic_DNA"/>
</dbReference>
<keyword evidence="1" id="KW-1133">Transmembrane helix</keyword>
<feature type="transmembrane region" description="Helical" evidence="1">
    <location>
        <begin position="28"/>
        <end position="47"/>
    </location>
</feature>
<protein>
    <submittedName>
        <fullName evidence="2">Uncharacterized protein</fullName>
    </submittedName>
</protein>
<keyword evidence="1" id="KW-0812">Transmembrane</keyword>
<sequence>MMLVQLLAGILIACILWGLFRLTFKLLLWGFAATFLLLLIPGGMLLLGGFGLLLLSLFATLGVLFLCSLLLGPR</sequence>
<feature type="transmembrane region" description="Helical" evidence="1">
    <location>
        <begin position="52"/>
        <end position="71"/>
    </location>
</feature>
<organism evidence="2 3">
    <name type="scientific">Paenibacillus thalictri</name>
    <dbReference type="NCBI Taxonomy" id="2527873"/>
    <lineage>
        <taxon>Bacteria</taxon>
        <taxon>Bacillati</taxon>
        <taxon>Bacillota</taxon>
        <taxon>Bacilli</taxon>
        <taxon>Bacillales</taxon>
        <taxon>Paenibacillaceae</taxon>
        <taxon>Paenibacillus</taxon>
    </lineage>
</organism>
<gene>
    <name evidence="2" type="ORF">EYB31_26435</name>
</gene>
<accession>A0A4Q9DIM9</accession>
<evidence type="ECO:0000313" key="3">
    <source>
        <dbReference type="Proteomes" id="UP000293142"/>
    </source>
</evidence>
<dbReference type="RefSeq" id="WP_131016457.1">
    <property type="nucleotide sequence ID" value="NZ_SIRE01000021.1"/>
</dbReference>
<keyword evidence="3" id="KW-1185">Reference proteome</keyword>
<name>A0A4Q9DIM9_9BACL</name>
<proteinExistence type="predicted"/>
<dbReference type="Proteomes" id="UP000293142">
    <property type="component" value="Unassembled WGS sequence"/>
</dbReference>
<comment type="caution">
    <text evidence="2">The sequence shown here is derived from an EMBL/GenBank/DDBJ whole genome shotgun (WGS) entry which is preliminary data.</text>
</comment>
<keyword evidence="1" id="KW-0472">Membrane</keyword>